<keyword evidence="2" id="KW-0472">Membrane</keyword>
<dbReference type="PANTHER" id="PTHR47632">
    <property type="entry name" value="FMRFAMIDE PEPTIDE RECEPTOR FAMILY-RELATED"/>
    <property type="match status" value="1"/>
</dbReference>
<feature type="region of interest" description="Disordered" evidence="1">
    <location>
        <begin position="306"/>
        <end position="330"/>
    </location>
</feature>
<dbReference type="AlphaFoldDB" id="A0A7R8CFV0"/>
<dbReference type="EMBL" id="HG994590">
    <property type="protein sequence ID" value="CAF2804567.1"/>
    <property type="molecule type" value="Genomic_DNA"/>
</dbReference>
<dbReference type="SUPFAM" id="SSF81321">
    <property type="entry name" value="Family A G protein-coupled receptor-like"/>
    <property type="match status" value="1"/>
</dbReference>
<evidence type="ECO:0000313" key="3">
    <source>
        <dbReference type="EMBL" id="CAF2804567.1"/>
    </source>
</evidence>
<dbReference type="Proteomes" id="UP000675881">
    <property type="component" value="Chromosome 11"/>
</dbReference>
<dbReference type="Gene3D" id="1.20.1070.10">
    <property type="entry name" value="Rhodopsin 7-helix transmembrane proteins"/>
    <property type="match status" value="1"/>
</dbReference>
<keyword evidence="2" id="KW-1133">Transmembrane helix</keyword>
<dbReference type="OrthoDB" id="10011262at2759"/>
<reference evidence="3" key="1">
    <citation type="submission" date="2021-02" db="EMBL/GenBank/DDBJ databases">
        <authorList>
            <person name="Bekaert M."/>
        </authorList>
    </citation>
    <scope>NUCLEOTIDE SEQUENCE</scope>
    <source>
        <strain evidence="3">IoA-00</strain>
    </source>
</reference>
<feature type="transmembrane region" description="Helical" evidence="2">
    <location>
        <begin position="83"/>
        <end position="104"/>
    </location>
</feature>
<keyword evidence="2" id="KW-0812">Transmembrane</keyword>
<dbReference type="InterPro" id="IPR053326">
    <property type="entry name" value="GPCR1-like"/>
</dbReference>
<feature type="transmembrane region" description="Helical" evidence="2">
    <location>
        <begin position="125"/>
        <end position="142"/>
    </location>
</feature>
<evidence type="ECO:0000313" key="4">
    <source>
        <dbReference type="Proteomes" id="UP000675881"/>
    </source>
</evidence>
<proteinExistence type="predicted"/>
<gene>
    <name evidence="3" type="ORF">LSAA_2811</name>
</gene>
<feature type="transmembrane region" description="Helical" evidence="2">
    <location>
        <begin position="21"/>
        <end position="41"/>
    </location>
</feature>
<feature type="region of interest" description="Disordered" evidence="1">
    <location>
        <begin position="462"/>
        <end position="481"/>
    </location>
</feature>
<accession>A0A7R8CFV0</accession>
<keyword evidence="4" id="KW-1185">Reference proteome</keyword>
<evidence type="ECO:0000256" key="2">
    <source>
        <dbReference type="SAM" id="Phobius"/>
    </source>
</evidence>
<feature type="region of interest" description="Disordered" evidence="1">
    <location>
        <begin position="370"/>
        <end position="394"/>
    </location>
</feature>
<evidence type="ECO:0000256" key="1">
    <source>
        <dbReference type="SAM" id="MobiDB-lite"/>
    </source>
</evidence>
<sequence length="481" mass="52220">MDSNSSNASAPLYESDIIFDFIIPGVLLNAIVPSIAFSSALHPMTPYLFSQGSSCLASLPSTTTPAISLNYYYWNIFPYITPIIYPVGLIAQTGSAYLTLCVTIERYVAVCIPLRARSLCTYGRARSYVIFIGVFAIVYNLPRSQGKLREGPTLASTEERNRTCHDVNGSCNCVFFVCNVLALVVNILEVMKISINALTQTSNLLITFNSSNAGQPEVVHRYPADFQSQRFSSQNNQISLGLLNHEAGSSDRKFQYGRYRKIRGSRLSSARLEKKEKKLLKNHRNILDERITCDKCCETGFMRDVSSVSGNGNSGPGGGSNRVANSNEDSSTISLSEHVHRLIVPGATQDITITVNIRAFPEAPSIMATTTSVNSHHHHSTPPPTPPSRLSPLHYGSVHSEAAKEAAKLLSSNDSGRGTILLNNCGCESSSSSSSSNFKKFSLHEEDEESSALLSILQKPNNNKLISDSSSPSAVTAHAVA</sequence>
<name>A0A7R8CFV0_LEPSM</name>
<feature type="compositionally biased region" description="Polar residues" evidence="1">
    <location>
        <begin position="462"/>
        <end position="474"/>
    </location>
</feature>
<protein>
    <submittedName>
        <fullName evidence="3">(salmon louse) hypothetical protein</fullName>
    </submittedName>
</protein>
<organism evidence="3 4">
    <name type="scientific">Lepeophtheirus salmonis</name>
    <name type="common">Salmon louse</name>
    <name type="synonym">Caligus salmonis</name>
    <dbReference type="NCBI Taxonomy" id="72036"/>
    <lineage>
        <taxon>Eukaryota</taxon>
        <taxon>Metazoa</taxon>
        <taxon>Ecdysozoa</taxon>
        <taxon>Arthropoda</taxon>
        <taxon>Crustacea</taxon>
        <taxon>Multicrustacea</taxon>
        <taxon>Hexanauplia</taxon>
        <taxon>Copepoda</taxon>
        <taxon>Siphonostomatoida</taxon>
        <taxon>Caligidae</taxon>
        <taxon>Lepeophtheirus</taxon>
    </lineage>
</organism>